<name>E6W6L5_DESIS</name>
<dbReference type="Pfam" id="PF07357">
    <property type="entry name" value="DRAT"/>
    <property type="match status" value="1"/>
</dbReference>
<dbReference type="EC" id="2.4.2.37" evidence="1"/>
<evidence type="ECO:0000313" key="2">
    <source>
        <dbReference type="Proteomes" id="UP000002572"/>
    </source>
</evidence>
<reference evidence="1 2" key="1">
    <citation type="submission" date="2010-12" db="EMBL/GenBank/DDBJ databases">
        <title>Complete sequence of Desulfurispirillum indicum S5.</title>
        <authorList>
            <consortium name="US DOE Joint Genome Institute"/>
            <person name="Lucas S."/>
            <person name="Copeland A."/>
            <person name="Lapidus A."/>
            <person name="Cheng J.-F."/>
            <person name="Goodwin L."/>
            <person name="Pitluck S."/>
            <person name="Chertkov O."/>
            <person name="Held B."/>
            <person name="Detter J.C."/>
            <person name="Han C."/>
            <person name="Tapia R."/>
            <person name="Land M."/>
            <person name="Hauser L."/>
            <person name="Kyrpides N."/>
            <person name="Ivanova N."/>
            <person name="Mikhailova N."/>
            <person name="Haggblom M."/>
            <person name="Rauschenbach I."/>
            <person name="Bini E."/>
            <person name="Woyke T."/>
        </authorList>
    </citation>
    <scope>NUCLEOTIDE SEQUENCE [LARGE SCALE GENOMIC DNA]</scope>
    <source>
        <strain evidence="2">ATCC BAA-1389 / DSM 22839 / S5</strain>
    </source>
</reference>
<dbReference type="AlphaFoldDB" id="E6W6L5"/>
<dbReference type="GO" id="GO:0030701">
    <property type="term" value="F:NAD+-dinitrogen-reductase ADP-D-ribosyltransferase activity"/>
    <property type="evidence" value="ECO:0007669"/>
    <property type="project" value="UniProtKB-EC"/>
</dbReference>
<dbReference type="HOGENOM" id="CLU_965134_0_0_0"/>
<evidence type="ECO:0000313" key="1">
    <source>
        <dbReference type="EMBL" id="ADU65015.1"/>
    </source>
</evidence>
<dbReference type="eggNOG" id="ENOG502Z8KN">
    <property type="taxonomic scope" value="Bacteria"/>
</dbReference>
<protein>
    <submittedName>
        <fullName evidence="1">NAD(+)--dinitrogen-reductase ADP-D-ribosyltransferase</fullName>
        <ecNumber evidence="1">2.4.2.37</ecNumber>
    </submittedName>
</protein>
<dbReference type="RefSeq" id="WP_013504904.1">
    <property type="nucleotide sequence ID" value="NC_014836.1"/>
</dbReference>
<dbReference type="EMBL" id="CP002432">
    <property type="protein sequence ID" value="ADU65015.1"/>
    <property type="molecule type" value="Genomic_DNA"/>
</dbReference>
<keyword evidence="1" id="KW-0328">Glycosyltransferase</keyword>
<keyword evidence="2" id="KW-1185">Reference proteome</keyword>
<gene>
    <name evidence="1" type="ordered locus">Selin_0259</name>
</gene>
<dbReference type="KEGG" id="din:Selin_0259"/>
<keyword evidence="1" id="KW-0808">Transferase</keyword>
<sequence length="263" mass="30878">MLAPYYHATNWIHLPAPLFASKEYNLSVTPESEVRISGVYEYHSELFRAIHAAESIEESSRIFQGYLEVLFNLDEKVRGKKVASYLRLLRGWLFDANSSEGAVLKGWVESRFGIVPFYHRQVISSIHTTAYHEYTRERMHPRLNRNMVYYQLDLLYAYTQTIIRRFFPDYLPRIKLYRGVNDINDHLIIERYGKNHACIEHNNLVSFSAEKEIAQQFGDHVMEVDVPFTKILFFSGIIHRQGFAGEMELLVIGGKYDTRFSYF</sequence>
<dbReference type="GO" id="GO:0009399">
    <property type="term" value="P:nitrogen fixation"/>
    <property type="evidence" value="ECO:0007669"/>
    <property type="project" value="InterPro"/>
</dbReference>
<proteinExistence type="predicted"/>
<accession>E6W6L5</accession>
<dbReference type="InterPro" id="IPR009953">
    <property type="entry name" value="DRA_trans"/>
</dbReference>
<dbReference type="Proteomes" id="UP000002572">
    <property type="component" value="Chromosome"/>
</dbReference>
<organism evidence="1 2">
    <name type="scientific">Desulfurispirillum indicum (strain ATCC BAA-1389 / DSM 22839 / S5)</name>
    <dbReference type="NCBI Taxonomy" id="653733"/>
    <lineage>
        <taxon>Bacteria</taxon>
        <taxon>Pseudomonadati</taxon>
        <taxon>Chrysiogenota</taxon>
        <taxon>Chrysiogenia</taxon>
        <taxon>Chrysiogenales</taxon>
        <taxon>Chrysiogenaceae</taxon>
        <taxon>Desulfurispirillum</taxon>
    </lineage>
</organism>
<dbReference type="InParanoid" id="E6W6L5"/>
<dbReference type="STRING" id="653733.Selin_0259"/>